<dbReference type="Proteomes" id="UP000319280">
    <property type="component" value="Unassembled WGS sequence"/>
</dbReference>
<sequence length="361" mass="40699">MRVKPSQIVPGCVLLQDVFSKTSKPIISKQTVLTDEHITILQKFFIDTVEVASTLANGAPFQPDQPQLHEVMSIVGQSQLPDSFIAHYQTVVANYKQLFQNWQSTFVLNMADVRTMLLPLLKQVDSVGDCVYTLHHYADERDYRFHHSVAVGLLAAYVAKRLGYKKGEWLQVGLAGLLSDAGMARIAASTLEKSGTLSQIEWEELKKHPIYSYRLIEKSPTATKSVKLAVLQHHERLDGSGYPLGISHEKIHAYARIIAVCDTYHAMTSVRPYKQKQSMFHAVGELQNNRFTMFDHEVVQVLIDDLNWIIVGTKVKLSTNQIGEVVFTDKNDPTRPIIRLDGSNEMIALKDNKDIQIETVL</sequence>
<dbReference type="PANTHER" id="PTHR43155">
    <property type="entry name" value="CYCLIC DI-GMP PHOSPHODIESTERASE PA4108-RELATED"/>
    <property type="match status" value="1"/>
</dbReference>
<keyword evidence="3" id="KW-1185">Reference proteome</keyword>
<dbReference type="EMBL" id="VJMZ01000001">
    <property type="protein sequence ID" value="TRM11066.1"/>
    <property type="molecule type" value="Genomic_DNA"/>
</dbReference>
<accession>A0A549YGP6</accession>
<name>A0A549YGP6_9BACI</name>
<proteinExistence type="predicted"/>
<evidence type="ECO:0000259" key="1">
    <source>
        <dbReference type="PROSITE" id="PS51832"/>
    </source>
</evidence>
<dbReference type="SUPFAM" id="SSF109604">
    <property type="entry name" value="HD-domain/PDEase-like"/>
    <property type="match status" value="1"/>
</dbReference>
<evidence type="ECO:0000313" key="2">
    <source>
        <dbReference type="EMBL" id="TRM11066.1"/>
    </source>
</evidence>
<dbReference type="Gene3D" id="1.10.3210.10">
    <property type="entry name" value="Hypothetical protein af1432"/>
    <property type="match status" value="1"/>
</dbReference>
<dbReference type="RefSeq" id="WP_142790260.1">
    <property type="nucleotide sequence ID" value="NZ_VJMZ01000001.1"/>
</dbReference>
<comment type="caution">
    <text evidence="2">The sequence shown here is derived from an EMBL/GenBank/DDBJ whole genome shotgun (WGS) entry which is preliminary data.</text>
</comment>
<gene>
    <name evidence="2" type="ORF">FH966_04620</name>
</gene>
<evidence type="ECO:0000313" key="3">
    <source>
        <dbReference type="Proteomes" id="UP000319280"/>
    </source>
</evidence>
<organism evidence="2 3">
    <name type="scientific">Lentibacillus cibarius</name>
    <dbReference type="NCBI Taxonomy" id="2583219"/>
    <lineage>
        <taxon>Bacteria</taxon>
        <taxon>Bacillati</taxon>
        <taxon>Bacillota</taxon>
        <taxon>Bacilli</taxon>
        <taxon>Bacillales</taxon>
        <taxon>Bacillaceae</taxon>
        <taxon>Lentibacillus</taxon>
    </lineage>
</organism>
<protein>
    <submittedName>
        <fullName evidence="2">HD-GYP domain-containing protein</fullName>
    </submittedName>
</protein>
<dbReference type="SMART" id="SM00471">
    <property type="entry name" value="HDc"/>
    <property type="match status" value="1"/>
</dbReference>
<dbReference type="InterPro" id="IPR037522">
    <property type="entry name" value="HD_GYP_dom"/>
</dbReference>
<dbReference type="PANTHER" id="PTHR43155:SF2">
    <property type="entry name" value="CYCLIC DI-GMP PHOSPHODIESTERASE PA4108"/>
    <property type="match status" value="1"/>
</dbReference>
<dbReference type="CDD" id="cd00077">
    <property type="entry name" value="HDc"/>
    <property type="match status" value="1"/>
</dbReference>
<feature type="domain" description="HD-GYP" evidence="1">
    <location>
        <begin position="123"/>
        <end position="318"/>
    </location>
</feature>
<dbReference type="AlphaFoldDB" id="A0A549YGP6"/>
<dbReference type="Pfam" id="PF13487">
    <property type="entry name" value="HD_5"/>
    <property type="match status" value="1"/>
</dbReference>
<dbReference type="PROSITE" id="PS51832">
    <property type="entry name" value="HD_GYP"/>
    <property type="match status" value="1"/>
</dbReference>
<dbReference type="InterPro" id="IPR003607">
    <property type="entry name" value="HD/PDEase_dom"/>
</dbReference>
<reference evidence="2 3" key="1">
    <citation type="submission" date="2019-07" db="EMBL/GenBank/DDBJ databases">
        <title>Genomic analysis of Lentibacillus sp. NKC851-2.</title>
        <authorList>
            <person name="Oh Y.J."/>
        </authorList>
    </citation>
    <scope>NUCLEOTIDE SEQUENCE [LARGE SCALE GENOMIC DNA]</scope>
    <source>
        <strain evidence="2 3">NKC851-2</strain>
    </source>
</reference>